<dbReference type="PANTHER" id="PTHR43649">
    <property type="entry name" value="ARABINOSE-BINDING PROTEIN-RELATED"/>
    <property type="match status" value="1"/>
</dbReference>
<dbReference type="RefSeq" id="WP_364208297.1">
    <property type="nucleotide sequence ID" value="NZ_JBCGDC010000020.1"/>
</dbReference>
<dbReference type="SUPFAM" id="SSF53850">
    <property type="entry name" value="Periplasmic binding protein-like II"/>
    <property type="match status" value="1"/>
</dbReference>
<evidence type="ECO:0000256" key="1">
    <source>
        <dbReference type="SAM" id="SignalP"/>
    </source>
</evidence>
<proteinExistence type="predicted"/>
<evidence type="ECO:0000313" key="2">
    <source>
        <dbReference type="EMBL" id="MFB6393336.1"/>
    </source>
</evidence>
<gene>
    <name evidence="2" type="ORF">AAFH96_09475</name>
</gene>
<keyword evidence="3" id="KW-1185">Reference proteome</keyword>
<protein>
    <submittedName>
        <fullName evidence="2">Extracellular solute-binding protein</fullName>
    </submittedName>
</protein>
<dbReference type="Gene3D" id="3.40.190.10">
    <property type="entry name" value="Periplasmic binding protein-like II"/>
    <property type="match status" value="1"/>
</dbReference>
<comment type="caution">
    <text evidence="2">The sequence shown here is derived from an EMBL/GenBank/DDBJ whole genome shotgun (WGS) entry which is preliminary data.</text>
</comment>
<sequence length="423" mass="45324">MKRSRIVRMAAAGMAGLLLFTGCSGNSGGGGDGTVTLKINFWGDFGLDELKGRYEAANPNVRISLNTGEYNAQHEDLQKKLIAGSGAPDIAAIDEGFVIQFRGQADKFVNLLDQGAGQYQERYLPWKWQQTLSPDGATQIGLGTDVGGLAMCYRTDLFAAAGLPTDRDQVSALWPTWDAFIATGQTYTGRTGRKFIDAGTNIFNPVLGQQPVGFYDQSETLRMEGGPKVAFDVAAKAIGAGLSADLAAFSPEWNAGFVKGDFAVLACPAWMQGHIQNTAPDTSGKWDIAAIPGGGGNWGGSFLTIPKQGKNIDEAYKFLEWLIQPEQQIEIFKKVGNLPSQPALYDDPAIRDFTNPFFGNAPVGQIFSGTAENLTPQYLGRRNGPTRVAVENVLNRLASGDLKGKAADAWTEAVKEAQKAAEA</sequence>
<name>A0ABV5CMV4_9ACTN</name>
<dbReference type="InterPro" id="IPR006059">
    <property type="entry name" value="SBP"/>
</dbReference>
<dbReference type="PANTHER" id="PTHR43649:SF32">
    <property type="entry name" value="SUGAR BINDING SECRETED PROTEIN"/>
    <property type="match status" value="1"/>
</dbReference>
<dbReference type="PROSITE" id="PS51257">
    <property type="entry name" value="PROKAR_LIPOPROTEIN"/>
    <property type="match status" value="1"/>
</dbReference>
<reference evidence="2 3" key="1">
    <citation type="submission" date="2024-04" db="EMBL/GenBank/DDBJ databases">
        <title>Polymorphospora sp. isolated from Baiyangdian Lake in Xiong'an New Area.</title>
        <authorList>
            <person name="Zhang X."/>
            <person name="Liu J."/>
        </authorList>
    </citation>
    <scope>NUCLEOTIDE SEQUENCE [LARGE SCALE GENOMIC DNA]</scope>
    <source>
        <strain evidence="2 3">2-325</strain>
    </source>
</reference>
<accession>A0ABV5CMV4</accession>
<feature type="chain" id="PRO_5046476140" evidence="1">
    <location>
        <begin position="26"/>
        <end position="423"/>
    </location>
</feature>
<feature type="signal peptide" evidence="1">
    <location>
        <begin position="1"/>
        <end position="25"/>
    </location>
</feature>
<dbReference type="EMBL" id="JBCGDC010000020">
    <property type="protein sequence ID" value="MFB6393336.1"/>
    <property type="molecule type" value="Genomic_DNA"/>
</dbReference>
<dbReference type="InterPro" id="IPR050490">
    <property type="entry name" value="Bact_solute-bd_prot1"/>
</dbReference>
<evidence type="ECO:0000313" key="3">
    <source>
        <dbReference type="Proteomes" id="UP001582793"/>
    </source>
</evidence>
<dbReference type="Proteomes" id="UP001582793">
    <property type="component" value="Unassembled WGS sequence"/>
</dbReference>
<dbReference type="Pfam" id="PF13416">
    <property type="entry name" value="SBP_bac_8"/>
    <property type="match status" value="1"/>
</dbReference>
<organism evidence="2 3">
    <name type="scientific">Polymorphospora lycopeni</name>
    <dbReference type="NCBI Taxonomy" id="3140240"/>
    <lineage>
        <taxon>Bacteria</taxon>
        <taxon>Bacillati</taxon>
        <taxon>Actinomycetota</taxon>
        <taxon>Actinomycetes</taxon>
        <taxon>Micromonosporales</taxon>
        <taxon>Micromonosporaceae</taxon>
        <taxon>Polymorphospora</taxon>
    </lineage>
</organism>
<keyword evidence="1" id="KW-0732">Signal</keyword>